<evidence type="ECO:0000313" key="4">
    <source>
        <dbReference type="EMBL" id="KAK8154560.1"/>
    </source>
</evidence>
<dbReference type="EMBL" id="JBBWUH010000011">
    <property type="protein sequence ID" value="KAK8154560.1"/>
    <property type="molecule type" value="Genomic_DNA"/>
</dbReference>
<keyword evidence="2 3" id="KW-0040">ANK repeat</keyword>
<feature type="repeat" description="ANK" evidence="3">
    <location>
        <begin position="15"/>
        <end position="47"/>
    </location>
</feature>
<dbReference type="Proteomes" id="UP001456524">
    <property type="component" value="Unassembled WGS sequence"/>
</dbReference>
<dbReference type="InterPro" id="IPR050745">
    <property type="entry name" value="Multifunctional_regulatory"/>
</dbReference>
<dbReference type="InterPro" id="IPR002110">
    <property type="entry name" value="Ankyrin_rpt"/>
</dbReference>
<protein>
    <submittedName>
        <fullName evidence="4">Ankyrin repeat-containing domain protein</fullName>
    </submittedName>
</protein>
<name>A0ABR1XH50_9PEZI</name>
<organism evidence="4 5">
    <name type="scientific">Phyllosticta citrichinensis</name>
    <dbReference type="NCBI Taxonomy" id="1130410"/>
    <lineage>
        <taxon>Eukaryota</taxon>
        <taxon>Fungi</taxon>
        <taxon>Dikarya</taxon>
        <taxon>Ascomycota</taxon>
        <taxon>Pezizomycotina</taxon>
        <taxon>Dothideomycetes</taxon>
        <taxon>Dothideomycetes incertae sedis</taxon>
        <taxon>Botryosphaeriales</taxon>
        <taxon>Phyllostictaceae</taxon>
        <taxon>Phyllosticta</taxon>
    </lineage>
</organism>
<reference evidence="4 5" key="1">
    <citation type="journal article" date="2022" name="G3 (Bethesda)">
        <title>Enemy or ally: a genomic approach to elucidate the lifestyle of Phyllosticta citrichinaensis.</title>
        <authorList>
            <person name="Buijs V.A."/>
            <person name="Groenewald J.Z."/>
            <person name="Haridas S."/>
            <person name="LaButti K.M."/>
            <person name="Lipzen A."/>
            <person name="Martin F.M."/>
            <person name="Barry K."/>
            <person name="Grigoriev I.V."/>
            <person name="Crous P.W."/>
            <person name="Seidl M.F."/>
        </authorList>
    </citation>
    <scope>NUCLEOTIDE SEQUENCE [LARGE SCALE GENOMIC DNA]</scope>
    <source>
        <strain evidence="4 5">CBS 129764</strain>
    </source>
</reference>
<sequence length="222" mass="25471">MLLKLSFKVNSRDLHLQTPLHRAVCKDSQQMVDLLLDHDARLDIEDCHGETVWEMLSRTQDRMVEALLEASTEDLPALRHAADALIEDLRRDGEPKLAKSLITGGLDPSIQTFSGETPLVVAVTNWKTHFEVVELLLEHGIDPDIFLDEEKTLLDKALELVEKRHKRKLGVFAYSNRNFPEEESDNARRVKESIEMRNHITALLRKHGDKIAEEARRRPTKD</sequence>
<evidence type="ECO:0000313" key="5">
    <source>
        <dbReference type="Proteomes" id="UP001456524"/>
    </source>
</evidence>
<accession>A0ABR1XH50</accession>
<dbReference type="Gene3D" id="1.25.40.20">
    <property type="entry name" value="Ankyrin repeat-containing domain"/>
    <property type="match status" value="2"/>
</dbReference>
<evidence type="ECO:0000256" key="2">
    <source>
        <dbReference type="ARBA" id="ARBA00023043"/>
    </source>
</evidence>
<comment type="caution">
    <text evidence="4">The sequence shown here is derived from an EMBL/GenBank/DDBJ whole genome shotgun (WGS) entry which is preliminary data.</text>
</comment>
<evidence type="ECO:0000256" key="1">
    <source>
        <dbReference type="ARBA" id="ARBA00022737"/>
    </source>
</evidence>
<dbReference type="SUPFAM" id="SSF48403">
    <property type="entry name" value="Ankyrin repeat"/>
    <property type="match status" value="1"/>
</dbReference>
<evidence type="ECO:0000256" key="3">
    <source>
        <dbReference type="PROSITE-ProRule" id="PRU00023"/>
    </source>
</evidence>
<keyword evidence="1" id="KW-0677">Repeat</keyword>
<dbReference type="PANTHER" id="PTHR24189">
    <property type="entry name" value="MYOTROPHIN"/>
    <property type="match status" value="1"/>
</dbReference>
<dbReference type="SMART" id="SM00248">
    <property type="entry name" value="ANK"/>
    <property type="match status" value="2"/>
</dbReference>
<feature type="repeat" description="ANK" evidence="3">
    <location>
        <begin position="114"/>
        <end position="148"/>
    </location>
</feature>
<dbReference type="PANTHER" id="PTHR24189:SF50">
    <property type="entry name" value="ANKYRIN REPEAT AND SOCS BOX PROTEIN 2"/>
    <property type="match status" value="1"/>
</dbReference>
<dbReference type="InterPro" id="IPR036770">
    <property type="entry name" value="Ankyrin_rpt-contain_sf"/>
</dbReference>
<dbReference type="Pfam" id="PF00023">
    <property type="entry name" value="Ank"/>
    <property type="match status" value="2"/>
</dbReference>
<keyword evidence="5" id="KW-1185">Reference proteome</keyword>
<dbReference type="PROSITE" id="PS50088">
    <property type="entry name" value="ANK_REPEAT"/>
    <property type="match status" value="2"/>
</dbReference>
<dbReference type="PROSITE" id="PS50297">
    <property type="entry name" value="ANK_REP_REGION"/>
    <property type="match status" value="2"/>
</dbReference>
<gene>
    <name evidence="4" type="ORF">IWX90DRAFT_57740</name>
</gene>
<proteinExistence type="predicted"/>